<dbReference type="Pfam" id="PF02668">
    <property type="entry name" value="TauD"/>
    <property type="match status" value="1"/>
</dbReference>
<dbReference type="SUPFAM" id="SSF51197">
    <property type="entry name" value="Clavaminate synthase-like"/>
    <property type="match status" value="1"/>
</dbReference>
<dbReference type="AlphaFoldDB" id="A0A1L7X6R2"/>
<dbReference type="PANTHER" id="PTHR30468">
    <property type="entry name" value="ALPHA-KETOGLUTARATE-DEPENDENT SULFONATE DIOXYGENASE"/>
    <property type="match status" value="1"/>
</dbReference>
<evidence type="ECO:0000313" key="8">
    <source>
        <dbReference type="EMBL" id="CZR60717.1"/>
    </source>
</evidence>
<keyword evidence="6" id="KW-0408">Iron</keyword>
<sequence>MPSTIETPEVPTKNGPLFPDYLPHYDPLEKVEMVGPFEFSDPGLRADPAKPNLLSHATKISDLSPHVGTELLGVQLTDLSSAALDELALLAAERCCVVFRNQDAFLKSGFEAQKKIAGHFGPLHVHGWMPHPKNGPAEFVVVYDSSEDLRIRKGWARKNPIQFHVDQSPEAQPPGMTFFAMLESPSGVGGDTVISSTVRAFQKLSPKFRGRLEGLMAVHTTQAALSREIRDNGDKSVVRRPVTRSIHPVVTVHPVTGQKALFVNSSYTQSIVGFDDDESDYLLKFLFDHINRGHDFSCRVRYEPGTVVVWDQRVTQHSQTLDYPAGARRHAFRLTPLANVPIPSKVDEGDDGCKFEEDREILGLC</sequence>
<dbReference type="InterPro" id="IPR003819">
    <property type="entry name" value="TauD/TfdA-like"/>
</dbReference>
<evidence type="ECO:0000256" key="4">
    <source>
        <dbReference type="ARBA" id="ARBA00022964"/>
    </source>
</evidence>
<proteinExistence type="inferred from homology"/>
<dbReference type="Proteomes" id="UP000184330">
    <property type="component" value="Unassembled WGS sequence"/>
</dbReference>
<keyword evidence="5" id="KW-0560">Oxidoreductase</keyword>
<keyword evidence="9" id="KW-1185">Reference proteome</keyword>
<dbReference type="GO" id="GO:0005737">
    <property type="term" value="C:cytoplasm"/>
    <property type="evidence" value="ECO:0007669"/>
    <property type="project" value="TreeGrafter"/>
</dbReference>
<evidence type="ECO:0000256" key="1">
    <source>
        <dbReference type="ARBA" id="ARBA00001954"/>
    </source>
</evidence>
<keyword evidence="4 8" id="KW-0223">Dioxygenase</keyword>
<dbReference type="GO" id="GO:0046872">
    <property type="term" value="F:metal ion binding"/>
    <property type="evidence" value="ECO:0007669"/>
    <property type="project" value="UniProtKB-KW"/>
</dbReference>
<protein>
    <submittedName>
        <fullName evidence="8">Related to E.coli dioxygenase</fullName>
    </submittedName>
</protein>
<dbReference type="GO" id="GO:0016706">
    <property type="term" value="F:2-oxoglutarate-dependent dioxygenase activity"/>
    <property type="evidence" value="ECO:0007669"/>
    <property type="project" value="TreeGrafter"/>
</dbReference>
<dbReference type="Gene3D" id="3.60.130.10">
    <property type="entry name" value="Clavaminate synthase-like"/>
    <property type="match status" value="1"/>
</dbReference>
<comment type="similarity">
    <text evidence="2">Belongs to the TfdA dioxygenase family.</text>
</comment>
<gene>
    <name evidence="8" type="ORF">PAC_10613</name>
</gene>
<dbReference type="InterPro" id="IPR051323">
    <property type="entry name" value="AtsK-like"/>
</dbReference>
<evidence type="ECO:0000256" key="6">
    <source>
        <dbReference type="ARBA" id="ARBA00023004"/>
    </source>
</evidence>
<evidence type="ECO:0000259" key="7">
    <source>
        <dbReference type="Pfam" id="PF02668"/>
    </source>
</evidence>
<accession>A0A1L7X6R2</accession>
<evidence type="ECO:0000256" key="3">
    <source>
        <dbReference type="ARBA" id="ARBA00022723"/>
    </source>
</evidence>
<feature type="domain" description="TauD/TfdA-like" evidence="7">
    <location>
        <begin position="60"/>
        <end position="335"/>
    </location>
</feature>
<evidence type="ECO:0000313" key="9">
    <source>
        <dbReference type="Proteomes" id="UP000184330"/>
    </source>
</evidence>
<reference evidence="8 9" key="1">
    <citation type="submission" date="2016-03" db="EMBL/GenBank/DDBJ databases">
        <authorList>
            <person name="Ploux O."/>
        </authorList>
    </citation>
    <scope>NUCLEOTIDE SEQUENCE [LARGE SCALE GENOMIC DNA]</scope>
    <source>
        <strain evidence="8 9">UAMH 11012</strain>
    </source>
</reference>
<dbReference type="EMBL" id="FJOG01000016">
    <property type="protein sequence ID" value="CZR60717.1"/>
    <property type="molecule type" value="Genomic_DNA"/>
</dbReference>
<name>A0A1L7X6R2_9HELO</name>
<evidence type="ECO:0000256" key="2">
    <source>
        <dbReference type="ARBA" id="ARBA00005896"/>
    </source>
</evidence>
<dbReference type="InterPro" id="IPR042098">
    <property type="entry name" value="TauD-like_sf"/>
</dbReference>
<evidence type="ECO:0000256" key="5">
    <source>
        <dbReference type="ARBA" id="ARBA00023002"/>
    </source>
</evidence>
<dbReference type="STRING" id="576137.A0A1L7X6R2"/>
<comment type="cofactor">
    <cofactor evidence="1">
        <name>Fe(2+)</name>
        <dbReference type="ChEBI" id="CHEBI:29033"/>
    </cofactor>
</comment>
<dbReference type="OrthoDB" id="10257314at2759"/>
<dbReference type="PANTHER" id="PTHR30468:SF1">
    <property type="entry name" value="ALPHA-KETOGLUTARATE-DEPENDENT SULFONATE DIOXYGENASE"/>
    <property type="match status" value="1"/>
</dbReference>
<keyword evidence="3" id="KW-0479">Metal-binding</keyword>
<organism evidence="8 9">
    <name type="scientific">Phialocephala subalpina</name>
    <dbReference type="NCBI Taxonomy" id="576137"/>
    <lineage>
        <taxon>Eukaryota</taxon>
        <taxon>Fungi</taxon>
        <taxon>Dikarya</taxon>
        <taxon>Ascomycota</taxon>
        <taxon>Pezizomycotina</taxon>
        <taxon>Leotiomycetes</taxon>
        <taxon>Helotiales</taxon>
        <taxon>Mollisiaceae</taxon>
        <taxon>Phialocephala</taxon>
        <taxon>Phialocephala fortinii species complex</taxon>
    </lineage>
</organism>